<evidence type="ECO:0000256" key="4">
    <source>
        <dbReference type="ARBA" id="ARBA00022827"/>
    </source>
</evidence>
<dbReference type="GO" id="GO:0016491">
    <property type="term" value="F:oxidoreductase activity"/>
    <property type="evidence" value="ECO:0007669"/>
    <property type="project" value="UniProtKB-KW"/>
</dbReference>
<protein>
    <submittedName>
        <fullName evidence="7">NAD(P)/FAD-dependent oxidoreductase</fullName>
        <ecNumber evidence="7">1.6.5.-</ecNumber>
    </submittedName>
</protein>
<dbReference type="Pfam" id="PF07992">
    <property type="entry name" value="Pyr_redox_2"/>
    <property type="match status" value="1"/>
</dbReference>
<dbReference type="EC" id="1.6.5.-" evidence="7"/>
<keyword evidence="3" id="KW-0285">Flavoprotein</keyword>
<comment type="similarity">
    <text evidence="2">Belongs to the NADH dehydrogenase family.</text>
</comment>
<dbReference type="Gene3D" id="3.50.50.100">
    <property type="match status" value="1"/>
</dbReference>
<dbReference type="PANTHER" id="PTHR42913:SF3">
    <property type="entry name" value="64 KDA MITOCHONDRIAL NADH DEHYDROGENASE (EUROFUNG)"/>
    <property type="match status" value="1"/>
</dbReference>
<organism evidence="7 8">
    <name type="scientific">Deinococcus lacus</name>
    <dbReference type="NCBI Taxonomy" id="392561"/>
    <lineage>
        <taxon>Bacteria</taxon>
        <taxon>Thermotogati</taxon>
        <taxon>Deinococcota</taxon>
        <taxon>Deinococci</taxon>
        <taxon>Deinococcales</taxon>
        <taxon>Deinococcaceae</taxon>
        <taxon>Deinococcus</taxon>
    </lineage>
</organism>
<evidence type="ECO:0000313" key="7">
    <source>
        <dbReference type="EMBL" id="MFC6591112.1"/>
    </source>
</evidence>
<dbReference type="Proteomes" id="UP001596297">
    <property type="component" value="Unassembled WGS sequence"/>
</dbReference>
<evidence type="ECO:0000256" key="3">
    <source>
        <dbReference type="ARBA" id="ARBA00022630"/>
    </source>
</evidence>
<dbReference type="PRINTS" id="PR00368">
    <property type="entry name" value="FADPNR"/>
</dbReference>
<evidence type="ECO:0000313" key="8">
    <source>
        <dbReference type="Proteomes" id="UP001596297"/>
    </source>
</evidence>
<dbReference type="InterPro" id="IPR023753">
    <property type="entry name" value="FAD/NAD-binding_dom"/>
</dbReference>
<dbReference type="InterPro" id="IPR051169">
    <property type="entry name" value="NADH-Q_oxidoreductase"/>
</dbReference>
<dbReference type="InterPro" id="IPR036188">
    <property type="entry name" value="FAD/NAD-bd_sf"/>
</dbReference>
<dbReference type="RefSeq" id="WP_380082119.1">
    <property type="nucleotide sequence ID" value="NZ_JBHSWD010000001.1"/>
</dbReference>
<dbReference type="PANTHER" id="PTHR42913">
    <property type="entry name" value="APOPTOSIS-INDUCING FACTOR 1"/>
    <property type="match status" value="1"/>
</dbReference>
<keyword evidence="8" id="KW-1185">Reference proteome</keyword>
<sequence>MKTLILGAGYGGMAAATALKPTPNLDVLLIDRLPYHTYYTRLHEAAAHGTAVTEPIEPLLSGTGVEFEQAEIAEVDLDAREVRLKDGRVMDFQKLVISLGSTTNFYGIEGLKENATELKEVVHAEALFDWVNRAFTPDYSGSRTIVIGGGGLTGIELVTELAQRSEELSYKFGMPKLKLVVVEAAPVILPIVNEKLRAKSMEILQDYGVEVLTGHKLTKATPDGVTVQGPDGGTREIGAGKIVWTGGIKARDLVKGEMIKFGVGGRIPVDRYLRAQGYPDVFVIGDMASIIPEGGKPVPSTAQHAGQQGRLTAENLMRFMRQEDLVPYEPYTQGEFISLGGLMAAGWMGLPGGYRLALTGAAAHAMKRASEWRWRQSLR</sequence>
<comment type="cofactor">
    <cofactor evidence="1">
        <name>FAD</name>
        <dbReference type="ChEBI" id="CHEBI:57692"/>
    </cofactor>
</comment>
<comment type="caution">
    <text evidence="7">The sequence shown here is derived from an EMBL/GenBank/DDBJ whole genome shotgun (WGS) entry which is preliminary data.</text>
</comment>
<name>A0ABW1YA80_9DEIO</name>
<keyword evidence="5 7" id="KW-0560">Oxidoreductase</keyword>
<evidence type="ECO:0000256" key="1">
    <source>
        <dbReference type="ARBA" id="ARBA00001974"/>
    </source>
</evidence>
<feature type="domain" description="FAD/NAD(P)-binding" evidence="6">
    <location>
        <begin position="2"/>
        <end position="309"/>
    </location>
</feature>
<dbReference type="EMBL" id="JBHSWD010000001">
    <property type="protein sequence ID" value="MFC6591112.1"/>
    <property type="molecule type" value="Genomic_DNA"/>
</dbReference>
<keyword evidence="4" id="KW-0274">FAD</keyword>
<evidence type="ECO:0000256" key="2">
    <source>
        <dbReference type="ARBA" id="ARBA00005272"/>
    </source>
</evidence>
<proteinExistence type="inferred from homology"/>
<gene>
    <name evidence="7" type="ORF">ACFP81_03075</name>
</gene>
<dbReference type="PRINTS" id="PR00411">
    <property type="entry name" value="PNDRDTASEI"/>
</dbReference>
<accession>A0ABW1YA80</accession>
<evidence type="ECO:0000256" key="5">
    <source>
        <dbReference type="ARBA" id="ARBA00023002"/>
    </source>
</evidence>
<evidence type="ECO:0000259" key="6">
    <source>
        <dbReference type="Pfam" id="PF07992"/>
    </source>
</evidence>
<dbReference type="SUPFAM" id="SSF51905">
    <property type="entry name" value="FAD/NAD(P)-binding domain"/>
    <property type="match status" value="1"/>
</dbReference>
<reference evidence="8" key="1">
    <citation type="journal article" date="2019" name="Int. J. Syst. Evol. Microbiol.">
        <title>The Global Catalogue of Microorganisms (GCM) 10K type strain sequencing project: providing services to taxonomists for standard genome sequencing and annotation.</title>
        <authorList>
            <consortium name="The Broad Institute Genomics Platform"/>
            <consortium name="The Broad Institute Genome Sequencing Center for Infectious Disease"/>
            <person name="Wu L."/>
            <person name="Ma J."/>
        </authorList>
    </citation>
    <scope>NUCLEOTIDE SEQUENCE [LARGE SCALE GENOMIC DNA]</scope>
    <source>
        <strain evidence="8">CGMCC 1.15772</strain>
    </source>
</reference>